<dbReference type="AlphaFoldDB" id="A0A2T3HKJ7"/>
<name>A0A2T3HKJ7_9SPHI</name>
<dbReference type="PROSITE" id="PS51352">
    <property type="entry name" value="THIOREDOXIN_2"/>
    <property type="match status" value="1"/>
</dbReference>
<organism evidence="6 7">
    <name type="scientific">Pedobacter yulinensis</name>
    <dbReference type="NCBI Taxonomy" id="2126353"/>
    <lineage>
        <taxon>Bacteria</taxon>
        <taxon>Pseudomonadati</taxon>
        <taxon>Bacteroidota</taxon>
        <taxon>Sphingobacteriia</taxon>
        <taxon>Sphingobacteriales</taxon>
        <taxon>Sphingobacteriaceae</taxon>
        <taxon>Pedobacter</taxon>
    </lineage>
</organism>
<dbReference type="Proteomes" id="UP000240912">
    <property type="component" value="Unassembled WGS sequence"/>
</dbReference>
<feature type="binding site" evidence="3">
    <location>
        <position position="92"/>
    </location>
    <ligand>
        <name>Cu cation</name>
        <dbReference type="ChEBI" id="CHEBI:23378"/>
    </ligand>
</feature>
<feature type="domain" description="Thioredoxin" evidence="5">
    <location>
        <begin position="50"/>
        <end position="214"/>
    </location>
</feature>
<evidence type="ECO:0000256" key="3">
    <source>
        <dbReference type="PIRSR" id="PIRSR603782-1"/>
    </source>
</evidence>
<protein>
    <submittedName>
        <fullName evidence="6">SCO family protein</fullName>
    </submittedName>
</protein>
<feature type="binding site" evidence="3">
    <location>
        <position position="177"/>
    </location>
    <ligand>
        <name>Cu cation</name>
        <dbReference type="ChEBI" id="CHEBI:23378"/>
    </ligand>
</feature>
<dbReference type="RefSeq" id="WP_107215169.1">
    <property type="nucleotide sequence ID" value="NZ_KZ686269.1"/>
</dbReference>
<comment type="caution">
    <text evidence="6">The sequence shown here is derived from an EMBL/GenBank/DDBJ whole genome shotgun (WGS) entry which is preliminary data.</text>
</comment>
<dbReference type="Gene3D" id="3.40.30.10">
    <property type="entry name" value="Glutaredoxin"/>
    <property type="match status" value="1"/>
</dbReference>
<feature type="binding site" evidence="3">
    <location>
        <position position="88"/>
    </location>
    <ligand>
        <name>Cu cation</name>
        <dbReference type="ChEBI" id="CHEBI:23378"/>
    </ligand>
</feature>
<evidence type="ECO:0000259" key="5">
    <source>
        <dbReference type="PROSITE" id="PS51352"/>
    </source>
</evidence>
<dbReference type="OrthoDB" id="9811998at2"/>
<keyword evidence="3" id="KW-0479">Metal-binding</keyword>
<comment type="similarity">
    <text evidence="1">Belongs to the SCO1/2 family.</text>
</comment>
<sequence length="220" mass="24907">MKQLKFYRFTGWLLLALFLSVQGCRPKSERLPFLSTELVDKMENGKLIQDTVPKVIPPFSLRNQDSLVLDNSTFAGKIYVADFFFTTCPTICPVMHRNLLSVYQQFADEPRVMFLSHTIDVKYDTPSRLKAYAGKLGIDTRRWQFAWGTRDSIYNLAQKHYLVSVGEERAAPGGFVHQGYLVLVDGKGRIRGAYDGTVEAEAKKLSAGIRSLLAEEEDSK</sequence>
<keyword evidence="4" id="KW-1015">Disulfide bond</keyword>
<proteinExistence type="inferred from homology"/>
<dbReference type="InterPro" id="IPR003782">
    <property type="entry name" value="SCO1/SenC"/>
</dbReference>
<dbReference type="GO" id="GO:0046872">
    <property type="term" value="F:metal ion binding"/>
    <property type="evidence" value="ECO:0007669"/>
    <property type="project" value="UniProtKB-KW"/>
</dbReference>
<evidence type="ECO:0000256" key="4">
    <source>
        <dbReference type="PIRSR" id="PIRSR603782-2"/>
    </source>
</evidence>
<dbReference type="PANTHER" id="PTHR12151">
    <property type="entry name" value="ELECTRON TRANSPORT PROTIN SCO1/SENC FAMILY MEMBER"/>
    <property type="match status" value="1"/>
</dbReference>
<dbReference type="EMBL" id="PYLS01000005">
    <property type="protein sequence ID" value="PST82911.1"/>
    <property type="molecule type" value="Genomic_DNA"/>
</dbReference>
<dbReference type="PROSITE" id="PS51257">
    <property type="entry name" value="PROKAR_LIPOPROTEIN"/>
    <property type="match status" value="1"/>
</dbReference>
<dbReference type="InterPro" id="IPR013766">
    <property type="entry name" value="Thioredoxin_domain"/>
</dbReference>
<evidence type="ECO:0000313" key="7">
    <source>
        <dbReference type="Proteomes" id="UP000240912"/>
    </source>
</evidence>
<gene>
    <name evidence="6" type="ORF">C7T94_09765</name>
</gene>
<dbReference type="InterPro" id="IPR036249">
    <property type="entry name" value="Thioredoxin-like_sf"/>
</dbReference>
<dbReference type="CDD" id="cd02968">
    <property type="entry name" value="SCO"/>
    <property type="match status" value="1"/>
</dbReference>
<dbReference type="PANTHER" id="PTHR12151:SF25">
    <property type="entry name" value="LINALOOL DEHYDRATASE_ISOMERASE DOMAIN-CONTAINING PROTEIN"/>
    <property type="match status" value="1"/>
</dbReference>
<feature type="disulfide bond" description="Redox-active" evidence="4">
    <location>
        <begin position="88"/>
        <end position="92"/>
    </location>
</feature>
<dbReference type="SUPFAM" id="SSF52833">
    <property type="entry name" value="Thioredoxin-like"/>
    <property type="match status" value="1"/>
</dbReference>
<evidence type="ECO:0000313" key="6">
    <source>
        <dbReference type="EMBL" id="PST82911.1"/>
    </source>
</evidence>
<dbReference type="Pfam" id="PF02630">
    <property type="entry name" value="SCO1-SenC"/>
    <property type="match status" value="1"/>
</dbReference>
<reference evidence="6 7" key="1">
    <citation type="submission" date="2018-03" db="EMBL/GenBank/DDBJ databases">
        <authorList>
            <person name="Keele B.F."/>
        </authorList>
    </citation>
    <scope>NUCLEOTIDE SEQUENCE [LARGE SCALE GENOMIC DNA]</scope>
    <source>
        <strain evidence="6 7">YL28-9</strain>
    </source>
</reference>
<keyword evidence="7" id="KW-1185">Reference proteome</keyword>
<evidence type="ECO:0000256" key="2">
    <source>
        <dbReference type="ARBA" id="ARBA00023008"/>
    </source>
</evidence>
<accession>A0A2T3HKJ7</accession>
<keyword evidence="2 3" id="KW-0186">Copper</keyword>
<evidence type="ECO:0000256" key="1">
    <source>
        <dbReference type="ARBA" id="ARBA00010996"/>
    </source>
</evidence>